<feature type="transmembrane region" description="Helical" evidence="5">
    <location>
        <begin position="24"/>
        <end position="43"/>
    </location>
</feature>
<dbReference type="InterPro" id="IPR007274">
    <property type="entry name" value="Cop_transporter"/>
</dbReference>
<keyword evidence="5" id="KW-0186">Copper</keyword>
<keyword evidence="5" id="KW-0406">Ion transport</keyword>
<sequence>MIPWLHFTSGDKLLFEAWQPSSKGAIAGACIGLLLFAIFERWVNGMRGVLEARWKKQCCHSSDPSFQNPSNSPDSKSAVLDGVEEVEVNPLATKAARRPQRSSRMIPPFIPSHDVPRGALFAFQALLFYVLMLAVMTFQAGYLISIVVGLAIGEVLFGRFGSRSHPGHH</sequence>
<reference evidence="6 7" key="1">
    <citation type="submission" date="2019-01" db="EMBL/GenBank/DDBJ databases">
        <title>Draft genome sequences of three monokaryotic isolates of the white-rot basidiomycete fungus Dichomitus squalens.</title>
        <authorList>
            <consortium name="DOE Joint Genome Institute"/>
            <person name="Lopez S.C."/>
            <person name="Andreopoulos B."/>
            <person name="Pangilinan J."/>
            <person name="Lipzen A."/>
            <person name="Riley R."/>
            <person name="Ahrendt S."/>
            <person name="Ng V."/>
            <person name="Barry K."/>
            <person name="Daum C."/>
            <person name="Grigoriev I.V."/>
            <person name="Hilden K.S."/>
            <person name="Makela M.R."/>
            <person name="de Vries R.P."/>
        </authorList>
    </citation>
    <scope>NUCLEOTIDE SEQUENCE [LARGE SCALE GENOMIC DNA]</scope>
    <source>
        <strain evidence="6 7">CBS 464.89</strain>
    </source>
</reference>
<evidence type="ECO:0000313" key="7">
    <source>
        <dbReference type="Proteomes" id="UP000292082"/>
    </source>
</evidence>
<dbReference type="EMBL" id="ML145085">
    <property type="protein sequence ID" value="TBU64853.1"/>
    <property type="molecule type" value="Genomic_DNA"/>
</dbReference>
<evidence type="ECO:0000256" key="1">
    <source>
        <dbReference type="ARBA" id="ARBA00004141"/>
    </source>
</evidence>
<comment type="similarity">
    <text evidence="5">Belongs to the copper transporter (Ctr) (TC 1.A.56) family. SLC31A subfamily.</text>
</comment>
<keyword evidence="5" id="KW-0813">Transport</keyword>
<dbReference type="PANTHER" id="PTHR12483:SF27">
    <property type="entry name" value="COPPER TRANSPORT PROTEIN CTR1"/>
    <property type="match status" value="1"/>
</dbReference>
<keyword evidence="5" id="KW-0187">Copper transport</keyword>
<gene>
    <name evidence="6" type="ORF">BD310DRAFT_943833</name>
</gene>
<evidence type="ECO:0000313" key="6">
    <source>
        <dbReference type="EMBL" id="TBU64853.1"/>
    </source>
</evidence>
<dbReference type="GO" id="GO:0005886">
    <property type="term" value="C:plasma membrane"/>
    <property type="evidence" value="ECO:0007669"/>
    <property type="project" value="TreeGrafter"/>
</dbReference>
<keyword evidence="7" id="KW-1185">Reference proteome</keyword>
<proteinExistence type="inferred from homology"/>
<dbReference type="AlphaFoldDB" id="A0A4Q9QB13"/>
<evidence type="ECO:0000256" key="5">
    <source>
        <dbReference type="RuleBase" id="RU367022"/>
    </source>
</evidence>
<keyword evidence="4 5" id="KW-0472">Membrane</keyword>
<organism evidence="6 7">
    <name type="scientific">Dichomitus squalens</name>
    <dbReference type="NCBI Taxonomy" id="114155"/>
    <lineage>
        <taxon>Eukaryota</taxon>
        <taxon>Fungi</taxon>
        <taxon>Dikarya</taxon>
        <taxon>Basidiomycota</taxon>
        <taxon>Agaricomycotina</taxon>
        <taxon>Agaricomycetes</taxon>
        <taxon>Polyporales</taxon>
        <taxon>Polyporaceae</taxon>
        <taxon>Dichomitus</taxon>
    </lineage>
</organism>
<dbReference type="Proteomes" id="UP000292082">
    <property type="component" value="Unassembled WGS sequence"/>
</dbReference>
<evidence type="ECO:0000256" key="4">
    <source>
        <dbReference type="ARBA" id="ARBA00023136"/>
    </source>
</evidence>
<protein>
    <recommendedName>
        <fullName evidence="5">Copper transport protein</fullName>
    </recommendedName>
</protein>
<accession>A0A4Q9QB13</accession>
<dbReference type="GO" id="GO:0005375">
    <property type="term" value="F:copper ion transmembrane transporter activity"/>
    <property type="evidence" value="ECO:0007669"/>
    <property type="project" value="UniProtKB-UniRule"/>
</dbReference>
<evidence type="ECO:0000256" key="2">
    <source>
        <dbReference type="ARBA" id="ARBA00022692"/>
    </source>
</evidence>
<keyword evidence="2 5" id="KW-0812">Transmembrane</keyword>
<evidence type="ECO:0000256" key="3">
    <source>
        <dbReference type="ARBA" id="ARBA00022989"/>
    </source>
</evidence>
<keyword evidence="3 5" id="KW-1133">Transmembrane helix</keyword>
<name>A0A4Q9QB13_9APHY</name>
<dbReference type="Pfam" id="PF04145">
    <property type="entry name" value="Ctr"/>
    <property type="match status" value="1"/>
</dbReference>
<comment type="subcellular location">
    <subcellularLocation>
        <location evidence="1 5">Membrane</location>
        <topology evidence="1 5">Multi-pass membrane protein</topology>
    </subcellularLocation>
</comment>
<dbReference type="PANTHER" id="PTHR12483">
    <property type="entry name" value="SOLUTE CARRIER FAMILY 31 COPPER TRANSPORTERS"/>
    <property type="match status" value="1"/>
</dbReference>